<keyword evidence="5" id="KW-0547">Nucleotide-binding</keyword>
<feature type="transmembrane region" description="Helical" evidence="10">
    <location>
        <begin position="103"/>
        <end position="122"/>
    </location>
</feature>
<keyword evidence="10" id="KW-0472">Membrane</keyword>
<feature type="transmembrane region" description="Helical" evidence="10">
    <location>
        <begin position="128"/>
        <end position="145"/>
    </location>
</feature>
<evidence type="ECO:0000256" key="9">
    <source>
        <dbReference type="SAM" id="Coils"/>
    </source>
</evidence>
<feature type="domain" description="Signal transduction histidine kinase subgroup 3 dimerisation and phosphoacceptor" evidence="12">
    <location>
        <begin position="191"/>
        <end position="252"/>
    </location>
</feature>
<evidence type="ECO:0000259" key="11">
    <source>
        <dbReference type="Pfam" id="PF02518"/>
    </source>
</evidence>
<comment type="caution">
    <text evidence="13">The sequence shown here is derived from an EMBL/GenBank/DDBJ whole genome shotgun (WGS) entry which is preliminary data.</text>
</comment>
<evidence type="ECO:0000256" key="8">
    <source>
        <dbReference type="ARBA" id="ARBA00023012"/>
    </source>
</evidence>
<keyword evidence="7" id="KW-0067">ATP-binding</keyword>
<dbReference type="InterPro" id="IPR003594">
    <property type="entry name" value="HATPase_dom"/>
</dbReference>
<keyword evidence="14" id="KW-1185">Reference proteome</keyword>
<dbReference type="PANTHER" id="PTHR24421">
    <property type="entry name" value="NITRATE/NITRITE SENSOR PROTEIN NARX-RELATED"/>
    <property type="match status" value="1"/>
</dbReference>
<evidence type="ECO:0000256" key="4">
    <source>
        <dbReference type="ARBA" id="ARBA00022679"/>
    </source>
</evidence>
<dbReference type="Gene3D" id="1.20.5.1930">
    <property type="match status" value="1"/>
</dbReference>
<feature type="coiled-coil region" evidence="9">
    <location>
        <begin position="152"/>
        <end position="182"/>
    </location>
</feature>
<keyword evidence="9" id="KW-0175">Coiled coil</keyword>
<evidence type="ECO:0000256" key="7">
    <source>
        <dbReference type="ARBA" id="ARBA00022840"/>
    </source>
</evidence>
<keyword evidence="4" id="KW-0808">Transferase</keyword>
<dbReference type="EC" id="2.7.13.3" evidence="2"/>
<proteinExistence type="predicted"/>
<protein>
    <recommendedName>
        <fullName evidence="2">histidine kinase</fullName>
        <ecNumber evidence="2">2.7.13.3</ecNumber>
    </recommendedName>
</protein>
<feature type="transmembrane region" description="Helical" evidence="10">
    <location>
        <begin position="6"/>
        <end position="25"/>
    </location>
</feature>
<feature type="transmembrane region" description="Helical" evidence="10">
    <location>
        <begin position="32"/>
        <end position="52"/>
    </location>
</feature>
<dbReference type="Gene3D" id="3.30.565.10">
    <property type="entry name" value="Histidine kinase-like ATPase, C-terminal domain"/>
    <property type="match status" value="1"/>
</dbReference>
<dbReference type="SUPFAM" id="SSF55874">
    <property type="entry name" value="ATPase domain of HSP90 chaperone/DNA topoisomerase II/histidine kinase"/>
    <property type="match status" value="1"/>
</dbReference>
<evidence type="ECO:0000256" key="2">
    <source>
        <dbReference type="ARBA" id="ARBA00012438"/>
    </source>
</evidence>
<evidence type="ECO:0000256" key="6">
    <source>
        <dbReference type="ARBA" id="ARBA00022777"/>
    </source>
</evidence>
<reference evidence="13 14" key="1">
    <citation type="journal article" date="2021" name="Int. J. Syst. Evol. Microbiol.">
        <title>Clostridium zeae sp. nov., isolated from corn silage.</title>
        <authorList>
            <person name="Kobayashi H."/>
            <person name="Tanizawa Y."/>
            <person name="Yagura M."/>
            <person name="Sakamoto M."/>
            <person name="Ohkuma M."/>
            <person name="Tohno M."/>
        </authorList>
    </citation>
    <scope>NUCLEOTIDE SEQUENCE [LARGE SCALE GENOMIC DNA]</scope>
    <source>
        <strain evidence="13 14">CSC2</strain>
    </source>
</reference>
<organism evidence="13 14">
    <name type="scientific">Clostridium zeae</name>
    <dbReference type="NCBI Taxonomy" id="2759022"/>
    <lineage>
        <taxon>Bacteria</taxon>
        <taxon>Bacillati</taxon>
        <taxon>Bacillota</taxon>
        <taxon>Clostridia</taxon>
        <taxon>Eubacteriales</taxon>
        <taxon>Clostridiaceae</taxon>
        <taxon>Clostridium</taxon>
    </lineage>
</organism>
<dbReference type="EMBL" id="BMBA01000002">
    <property type="protein sequence ID" value="GFZ32170.1"/>
    <property type="molecule type" value="Genomic_DNA"/>
</dbReference>
<name>A0ABQ1EBM2_9CLOT</name>
<accession>A0ABQ1EBM2</accession>
<keyword evidence="10" id="KW-0812">Transmembrane</keyword>
<dbReference type="InterPro" id="IPR011712">
    <property type="entry name" value="Sig_transdc_His_kin_sub3_dim/P"/>
</dbReference>
<feature type="transmembrane region" description="Helical" evidence="10">
    <location>
        <begin position="64"/>
        <end position="82"/>
    </location>
</feature>
<evidence type="ECO:0000256" key="1">
    <source>
        <dbReference type="ARBA" id="ARBA00000085"/>
    </source>
</evidence>
<keyword evidence="3" id="KW-0597">Phosphoprotein</keyword>
<dbReference type="PANTHER" id="PTHR24421:SF10">
    <property type="entry name" value="NITRATE_NITRITE SENSOR PROTEIN NARQ"/>
    <property type="match status" value="1"/>
</dbReference>
<dbReference type="Pfam" id="PF07730">
    <property type="entry name" value="HisKA_3"/>
    <property type="match status" value="1"/>
</dbReference>
<keyword evidence="10" id="KW-1133">Transmembrane helix</keyword>
<feature type="domain" description="Histidine kinase/HSP90-like ATPase" evidence="11">
    <location>
        <begin position="297"/>
        <end position="384"/>
    </location>
</feature>
<evidence type="ECO:0000256" key="5">
    <source>
        <dbReference type="ARBA" id="ARBA00022741"/>
    </source>
</evidence>
<dbReference type="Proteomes" id="UP000663802">
    <property type="component" value="Unassembled WGS sequence"/>
</dbReference>
<evidence type="ECO:0000259" key="12">
    <source>
        <dbReference type="Pfam" id="PF07730"/>
    </source>
</evidence>
<dbReference type="CDD" id="cd16917">
    <property type="entry name" value="HATPase_UhpB-NarQ-NarX-like"/>
    <property type="match status" value="1"/>
</dbReference>
<dbReference type="InterPro" id="IPR036890">
    <property type="entry name" value="HATPase_C_sf"/>
</dbReference>
<evidence type="ECO:0000256" key="3">
    <source>
        <dbReference type="ARBA" id="ARBA00022553"/>
    </source>
</evidence>
<dbReference type="InterPro" id="IPR050482">
    <property type="entry name" value="Sensor_HK_TwoCompSys"/>
</dbReference>
<keyword evidence="6" id="KW-0418">Kinase</keyword>
<dbReference type="Pfam" id="PF02518">
    <property type="entry name" value="HATPase_c"/>
    <property type="match status" value="1"/>
</dbReference>
<comment type="catalytic activity">
    <reaction evidence="1">
        <text>ATP + protein L-histidine = ADP + protein N-phospho-L-histidine.</text>
        <dbReference type="EC" id="2.7.13.3"/>
    </reaction>
</comment>
<evidence type="ECO:0000313" key="13">
    <source>
        <dbReference type="EMBL" id="GFZ32170.1"/>
    </source>
</evidence>
<sequence>MNFINKIFTLWRYRIIGVIALILFSRKELEHYGLIPEAVLFLILLMIIFLILAKDTWWNNTKYILVWSVIIVSALGLRYGYGIQASRLLWPMVWILGTLRKKYDKLSIILAVGIIGIIILITYPSGDIYNTFLALLGIFLGIRSIRIRREAYQTSNLHLQELNEAHRELQQAHMELQEASVHSMRYAALEERARLAREIHDGIGHQLTSLIVQLQALEIMMKSDPEKAGELVAKLLQISKRTMAEVRLAVKEWSDDEMGLGLVALKGLVSQTQARSSIKFDFYQDSEVSEWPVETSIVLYRILQESITNILRHSNAESVEVRIKETGDKIVLSVSDDGQHKGDIPLTYGFGMKGIIERCEALGGFCNITPEKPHGLRIEATLPSELKLREE</sequence>
<evidence type="ECO:0000256" key="10">
    <source>
        <dbReference type="SAM" id="Phobius"/>
    </source>
</evidence>
<keyword evidence="8" id="KW-0902">Two-component regulatory system</keyword>
<gene>
    <name evidence="13" type="ORF">CSC2_26960</name>
</gene>
<evidence type="ECO:0000313" key="14">
    <source>
        <dbReference type="Proteomes" id="UP000663802"/>
    </source>
</evidence>